<comment type="caution">
    <text evidence="2">The sequence shown here is derived from an EMBL/GenBank/DDBJ whole genome shotgun (WGS) entry which is preliminary data.</text>
</comment>
<reference evidence="3" key="1">
    <citation type="submission" date="2018-05" db="EMBL/GenBank/DDBJ databases">
        <authorList>
            <person name="Du Z."/>
            <person name="Wang X."/>
        </authorList>
    </citation>
    <scope>NUCLEOTIDE SEQUENCE [LARGE SCALE GENOMIC DNA]</scope>
    <source>
        <strain evidence="3">CQN31</strain>
    </source>
</reference>
<sequence>MRTLMNTIASAALMGPFFLQPAAAGDANGYPRVVGSGENMSVEYGPAPPLNIVGGGHVTATGSGDSVELRYADSANVQQPPAGMVPTVRGNGENQEVVWVPAGDVGLNWAVAKNPATAR</sequence>
<organism evidence="2 3">
    <name type="scientific">Falsiroseomonas bella</name>
    <dbReference type="NCBI Taxonomy" id="2184016"/>
    <lineage>
        <taxon>Bacteria</taxon>
        <taxon>Pseudomonadati</taxon>
        <taxon>Pseudomonadota</taxon>
        <taxon>Alphaproteobacteria</taxon>
        <taxon>Acetobacterales</taxon>
        <taxon>Roseomonadaceae</taxon>
        <taxon>Falsiroseomonas</taxon>
    </lineage>
</organism>
<protein>
    <submittedName>
        <fullName evidence="2">Uncharacterized protein</fullName>
    </submittedName>
</protein>
<dbReference type="OrthoDB" id="7283631at2"/>
<dbReference type="RefSeq" id="WP_109872991.1">
    <property type="nucleotide sequence ID" value="NZ_QGNA01000006.1"/>
</dbReference>
<feature type="signal peptide" evidence="1">
    <location>
        <begin position="1"/>
        <end position="24"/>
    </location>
</feature>
<dbReference type="AlphaFoldDB" id="A0A317F5U6"/>
<evidence type="ECO:0000256" key="1">
    <source>
        <dbReference type="SAM" id="SignalP"/>
    </source>
</evidence>
<keyword evidence="1" id="KW-0732">Signal</keyword>
<gene>
    <name evidence="2" type="ORF">DFH01_23645</name>
</gene>
<name>A0A317F5U6_9PROT</name>
<dbReference type="Proteomes" id="UP000245765">
    <property type="component" value="Unassembled WGS sequence"/>
</dbReference>
<feature type="chain" id="PRO_5016433783" evidence="1">
    <location>
        <begin position="25"/>
        <end position="119"/>
    </location>
</feature>
<proteinExistence type="predicted"/>
<evidence type="ECO:0000313" key="3">
    <source>
        <dbReference type="Proteomes" id="UP000245765"/>
    </source>
</evidence>
<keyword evidence="3" id="KW-1185">Reference proteome</keyword>
<dbReference type="EMBL" id="QGNA01000006">
    <property type="protein sequence ID" value="PWS34540.1"/>
    <property type="molecule type" value="Genomic_DNA"/>
</dbReference>
<evidence type="ECO:0000313" key="2">
    <source>
        <dbReference type="EMBL" id="PWS34540.1"/>
    </source>
</evidence>
<accession>A0A317F5U6</accession>